<feature type="binding site" evidence="12">
    <location>
        <position position="69"/>
    </location>
    <ligand>
        <name>FAD</name>
        <dbReference type="ChEBI" id="CHEBI:57692"/>
    </ligand>
</feature>
<feature type="binding site" evidence="12">
    <location>
        <position position="40"/>
    </location>
    <ligand>
        <name>FAD</name>
        <dbReference type="ChEBI" id="CHEBI:57692"/>
    </ligand>
</feature>
<feature type="binding site" evidence="12">
    <location>
        <begin position="427"/>
        <end position="429"/>
    </location>
    <ligand>
        <name>FAD</name>
        <dbReference type="ChEBI" id="CHEBI:57692"/>
    </ligand>
</feature>
<dbReference type="AlphaFoldDB" id="A0AAV2T4D4"/>
<evidence type="ECO:0000256" key="7">
    <source>
        <dbReference type="ARBA" id="ARBA00022827"/>
    </source>
</evidence>
<dbReference type="Gene3D" id="3.50.50.60">
    <property type="entry name" value="FAD/NAD(P)-binding domain"/>
    <property type="match status" value="1"/>
</dbReference>
<evidence type="ECO:0000256" key="12">
    <source>
        <dbReference type="PIRSR" id="PIRSR000362-1"/>
    </source>
</evidence>
<feature type="binding site" evidence="12">
    <location>
        <position position="105"/>
    </location>
    <ligand>
        <name>FAD</name>
        <dbReference type="ChEBI" id="CHEBI:57692"/>
    </ligand>
</feature>
<proteinExistence type="inferred from homology"/>
<dbReference type="EC" id="1.18.1.6" evidence="4 11"/>
<evidence type="ECO:0000256" key="9">
    <source>
        <dbReference type="ARBA" id="ARBA00023002"/>
    </source>
</evidence>
<dbReference type="InterPro" id="IPR036188">
    <property type="entry name" value="FAD/NAD-bd_sf"/>
</dbReference>
<dbReference type="PRINTS" id="PR00419">
    <property type="entry name" value="ADXRDTASE"/>
</dbReference>
<comment type="similarity">
    <text evidence="3 11">Belongs to the ferredoxin--NADP reductase type 1 family.</text>
</comment>
<evidence type="ECO:0000256" key="2">
    <source>
        <dbReference type="ARBA" id="ARBA00004731"/>
    </source>
</evidence>
<evidence type="ECO:0000256" key="8">
    <source>
        <dbReference type="ARBA" id="ARBA00022857"/>
    </source>
</evidence>
<feature type="binding site" evidence="13">
    <location>
        <position position="427"/>
    </location>
    <ligand>
        <name>NADP(+)</name>
        <dbReference type="ChEBI" id="CHEBI:58349"/>
    </ligand>
</feature>
<evidence type="ECO:0000256" key="6">
    <source>
        <dbReference type="ARBA" id="ARBA00022630"/>
    </source>
</evidence>
<keyword evidence="11" id="KW-0496">Mitochondrion</keyword>
<dbReference type="Gene3D" id="3.40.50.720">
    <property type="entry name" value="NAD(P)-binding Rossmann-like Domain"/>
    <property type="match status" value="1"/>
</dbReference>
<keyword evidence="6 11" id="KW-0285">Flavoprotein</keyword>
<keyword evidence="9 11" id="KW-0560">Oxidoreductase</keyword>
<name>A0AAV2T4D4_CALDB</name>
<comment type="catalytic activity">
    <reaction evidence="10 11">
        <text>2 reduced [adrenodoxin] + NADP(+) + H(+) = 2 oxidized [adrenodoxin] + NADPH</text>
        <dbReference type="Rhea" id="RHEA:42312"/>
        <dbReference type="Rhea" id="RHEA-COMP:9998"/>
        <dbReference type="Rhea" id="RHEA-COMP:9999"/>
        <dbReference type="ChEBI" id="CHEBI:15378"/>
        <dbReference type="ChEBI" id="CHEBI:33737"/>
        <dbReference type="ChEBI" id="CHEBI:33738"/>
        <dbReference type="ChEBI" id="CHEBI:57783"/>
        <dbReference type="ChEBI" id="CHEBI:58349"/>
        <dbReference type="EC" id="1.18.1.6"/>
    </reaction>
</comment>
<evidence type="ECO:0000256" key="1">
    <source>
        <dbReference type="ARBA" id="ARBA00001974"/>
    </source>
</evidence>
<dbReference type="SUPFAM" id="SSF51971">
    <property type="entry name" value="Nucleotide-binding domain"/>
    <property type="match status" value="2"/>
</dbReference>
<dbReference type="EMBL" id="CAXLJL010000123">
    <property type="protein sequence ID" value="CAL5132327.1"/>
    <property type="molecule type" value="Genomic_DNA"/>
</dbReference>
<dbReference type="PANTHER" id="PTHR48467">
    <property type="entry name" value="GLUTAMATE SYNTHASE 1 [NADH], CHLOROPLASTIC-LIKE"/>
    <property type="match status" value="1"/>
</dbReference>
<keyword evidence="8 11" id="KW-0521">NADP</keyword>
<dbReference type="Proteomes" id="UP001497525">
    <property type="component" value="Unassembled WGS sequence"/>
</dbReference>
<sequence length="529" mass="58009">MLSPPSASRLLNSACRPVVLFRCRHLSSGPKVCVVGSGPSAFYFTQHVLKNHGFVSVDMFEKLPAPFGLVRYGVAPDHPEVKNVINTFTEVAKNPRFNFFGNVTVGKDIRLHELQRAYAAVVLAYGASTDRRLGVPGEDIPGVLSAREFVGWYNGAPYSELHPDLNCDTVAVVGIGNVALDVARILLSPISRLKRFDIPEPVLATLSTSKIRRVVLIGRRGPLQAAFTLKEVRELSRLPISDNADSIGNQLPVTVLPSDIFECTIGDKEDIANLLRELPRPRRRLTQFLLDLPRSPPSSPSSKICDILFLRSPVRIVPKQSLQTRPNQSMVDGLELTINQLEGPPSEHQRAIPILNRSTELLECGLVVRSIGYKSVQIDPDIPFDEARGVIKSKDNHGRVAKSVHKPVGADDCLLYCTGWAKRGSSGVIIDTSMDARDTARTLLIDLAQAELQGDPRVVGKKGLPVLMDILHERHVHPLAFADWERVDAMEKAAGKALGKSREKLTSVEAIMNAAFADAAQHRGIDKKS</sequence>
<dbReference type="InterPro" id="IPR021163">
    <property type="entry name" value="Ferredox_Rdtase_adrenod"/>
</dbReference>
<dbReference type="PIRSF" id="PIRSF000362">
    <property type="entry name" value="FNR"/>
    <property type="match status" value="1"/>
</dbReference>
<evidence type="ECO:0000256" key="11">
    <source>
        <dbReference type="PIRNR" id="PIRNR000362"/>
    </source>
</evidence>
<protein>
    <recommendedName>
        <fullName evidence="5 11">NADPH:adrenodoxin oxidoreductase, mitochondrial</fullName>
        <ecNumber evidence="4 11">1.18.1.6</ecNumber>
    </recommendedName>
</protein>
<feature type="binding site" evidence="12">
    <location>
        <position position="420"/>
    </location>
    <ligand>
        <name>FAD</name>
        <dbReference type="ChEBI" id="CHEBI:57692"/>
    </ligand>
</feature>
<accession>A0AAV2T4D4</accession>
<evidence type="ECO:0000256" key="3">
    <source>
        <dbReference type="ARBA" id="ARBA00008312"/>
    </source>
</evidence>
<evidence type="ECO:0000256" key="4">
    <source>
        <dbReference type="ARBA" id="ARBA00013219"/>
    </source>
</evidence>
<evidence type="ECO:0000256" key="5">
    <source>
        <dbReference type="ARBA" id="ARBA00016287"/>
    </source>
</evidence>
<comment type="pathway">
    <text evidence="2">Steroid metabolism; cholesterol metabolism.</text>
</comment>
<dbReference type="GO" id="GO:0005739">
    <property type="term" value="C:mitochondrion"/>
    <property type="evidence" value="ECO:0007669"/>
    <property type="project" value="UniProtKB-SubCell"/>
</dbReference>
<feature type="binding site" evidence="13">
    <location>
        <begin position="219"/>
        <end position="220"/>
    </location>
    <ligand>
        <name>NADP(+)</name>
        <dbReference type="ChEBI" id="CHEBI:58349"/>
    </ligand>
</feature>
<dbReference type="GO" id="GO:0016491">
    <property type="term" value="F:oxidoreductase activity"/>
    <property type="evidence" value="ECO:0007669"/>
    <property type="project" value="UniProtKB-KW"/>
</dbReference>
<comment type="caution">
    <text evidence="14">The sequence shown here is derived from an EMBL/GenBank/DDBJ whole genome shotgun (WGS) entry which is preliminary data.</text>
</comment>
<comment type="cofactor">
    <cofactor evidence="1 11 12">
        <name>FAD</name>
        <dbReference type="ChEBI" id="CHEBI:57692"/>
    </cofactor>
</comment>
<feature type="binding site" evidence="12">
    <location>
        <position position="61"/>
    </location>
    <ligand>
        <name>FAD</name>
        <dbReference type="ChEBI" id="CHEBI:57692"/>
    </ligand>
</feature>
<evidence type="ECO:0000313" key="14">
    <source>
        <dbReference type="EMBL" id="CAL5132327.1"/>
    </source>
</evidence>
<evidence type="ECO:0000256" key="13">
    <source>
        <dbReference type="PIRSR" id="PIRSR000362-2"/>
    </source>
</evidence>
<dbReference type="PANTHER" id="PTHR48467:SF1">
    <property type="entry name" value="GLUTAMATE SYNTHASE 1 [NADH], CHLOROPLASTIC-LIKE"/>
    <property type="match status" value="1"/>
</dbReference>
<organism evidence="14 15">
    <name type="scientific">Calicophoron daubneyi</name>
    <name type="common">Rumen fluke</name>
    <name type="synonym">Paramphistomum daubneyi</name>
    <dbReference type="NCBI Taxonomy" id="300641"/>
    <lineage>
        <taxon>Eukaryota</taxon>
        <taxon>Metazoa</taxon>
        <taxon>Spiralia</taxon>
        <taxon>Lophotrochozoa</taxon>
        <taxon>Platyhelminthes</taxon>
        <taxon>Trematoda</taxon>
        <taxon>Digenea</taxon>
        <taxon>Plagiorchiida</taxon>
        <taxon>Pronocephalata</taxon>
        <taxon>Paramphistomoidea</taxon>
        <taxon>Paramphistomidae</taxon>
        <taxon>Calicophoron</taxon>
    </lineage>
</organism>
<evidence type="ECO:0000313" key="15">
    <source>
        <dbReference type="Proteomes" id="UP001497525"/>
    </source>
</evidence>
<comment type="subcellular location">
    <subcellularLocation>
        <location evidence="11">Mitochondrion</location>
    </subcellularLocation>
</comment>
<reference evidence="14" key="1">
    <citation type="submission" date="2024-06" db="EMBL/GenBank/DDBJ databases">
        <authorList>
            <person name="Liu X."/>
            <person name="Lenzi L."/>
            <person name="Haldenby T S."/>
            <person name="Uol C."/>
        </authorList>
    </citation>
    <scope>NUCLEOTIDE SEQUENCE</scope>
</reference>
<feature type="binding site" evidence="13">
    <location>
        <position position="231"/>
    </location>
    <ligand>
        <name>NADP(+)</name>
        <dbReference type="ChEBI" id="CHEBI:58349"/>
    </ligand>
</feature>
<dbReference type="InterPro" id="IPR055275">
    <property type="entry name" value="Ferredox_Rdtase"/>
</dbReference>
<evidence type="ECO:0000256" key="10">
    <source>
        <dbReference type="ARBA" id="ARBA00048933"/>
    </source>
</evidence>
<keyword evidence="7 11" id="KW-0274">FAD</keyword>
<gene>
    <name evidence="14" type="ORF">CDAUBV1_LOCUS5163</name>
</gene>